<organism evidence="1 2">
    <name type="scientific">Weissella muntiaci</name>
    <dbReference type="NCBI Taxonomy" id="2508881"/>
    <lineage>
        <taxon>Bacteria</taxon>
        <taxon>Bacillati</taxon>
        <taxon>Bacillota</taxon>
        <taxon>Bacilli</taxon>
        <taxon>Lactobacillales</taxon>
        <taxon>Lactobacillaceae</taxon>
        <taxon>Weissella</taxon>
    </lineage>
</organism>
<evidence type="ECO:0000313" key="2">
    <source>
        <dbReference type="Proteomes" id="UP000371977"/>
    </source>
</evidence>
<dbReference type="RefSeq" id="WP_148623061.1">
    <property type="nucleotide sequence ID" value="NZ_SDGZ01000016.1"/>
</dbReference>
<dbReference type="EMBL" id="SDGZ01000016">
    <property type="protein sequence ID" value="TYC48823.1"/>
    <property type="molecule type" value="Genomic_DNA"/>
</dbReference>
<dbReference type="Proteomes" id="UP000371977">
    <property type="component" value="Unassembled WGS sequence"/>
</dbReference>
<gene>
    <name evidence="1" type="ORF">ESZ50_08060</name>
</gene>
<sequence>MEQIIKGMPDGAEAIQKNFAELMGKTQGQAAAFKDFAEVAADMVKYSGGFSVAGVTIDNAPFSNPWYAGQVIVGTSEKTGAIVAYYFGGGMKVTAVSDGKIVGWRELATTDNAGLIDWQPNMDVKKGQLVTFKSLGTAKTGLLTFPIFMSLIDQNTGSSFPAADSLMGVSGKWRLTNKDAYSYDIGQVNFPYGFGMQLTRIGNMVIPYPNGRMTANVPSNTRMELAQEQVPVGLRIINRLGDNSGVTLRVVDEDGSDYVDYLISNNGKIYTTSLNGFPSGNYLRGFSTPYETGDSMIWIAGVPTV</sequence>
<comment type="caution">
    <text evidence="1">The sequence shown here is derived from an EMBL/GenBank/DDBJ whole genome shotgun (WGS) entry which is preliminary data.</text>
</comment>
<evidence type="ECO:0000313" key="1">
    <source>
        <dbReference type="EMBL" id="TYC48823.1"/>
    </source>
</evidence>
<protein>
    <submittedName>
        <fullName evidence="1">Uncharacterized protein</fullName>
    </submittedName>
</protein>
<name>A0A6C2C5M3_9LACO</name>
<proteinExistence type="predicted"/>
<dbReference type="AlphaFoldDB" id="A0A6C2C5M3"/>
<accession>A0A6C2C5M3</accession>
<keyword evidence="2" id="KW-1185">Reference proteome</keyword>
<reference evidence="1 2" key="1">
    <citation type="submission" date="2019-01" db="EMBL/GenBank/DDBJ databases">
        <title>Weissella sp. nov., a novel lactic acid bacterium isolated from animal feces.</title>
        <authorList>
            <person name="Wang L.-T."/>
        </authorList>
    </citation>
    <scope>NUCLEOTIDE SEQUENCE [LARGE SCALE GENOMIC DNA]</scope>
    <source>
        <strain evidence="1 2">8H-2</strain>
    </source>
</reference>